<dbReference type="InterPro" id="IPR003439">
    <property type="entry name" value="ABC_transporter-like_ATP-bd"/>
</dbReference>
<dbReference type="PANTHER" id="PTHR43158">
    <property type="entry name" value="SKFA PEPTIDE EXPORT ATP-BINDING PROTEIN SKFE"/>
    <property type="match status" value="1"/>
</dbReference>
<dbReference type="AlphaFoldDB" id="C7RFG1"/>
<dbReference type="CDD" id="cd03230">
    <property type="entry name" value="ABC_DR_subfamily_A"/>
    <property type="match status" value="1"/>
</dbReference>
<evidence type="ECO:0000256" key="2">
    <source>
        <dbReference type="ARBA" id="ARBA00022840"/>
    </source>
</evidence>
<dbReference type="SMART" id="SM00382">
    <property type="entry name" value="AAA"/>
    <property type="match status" value="1"/>
</dbReference>
<dbReference type="PROSITE" id="PS50893">
    <property type="entry name" value="ABC_TRANSPORTER_2"/>
    <property type="match status" value="1"/>
</dbReference>
<dbReference type="InterPro" id="IPR027417">
    <property type="entry name" value="P-loop_NTPase"/>
</dbReference>
<evidence type="ECO:0000313" key="4">
    <source>
        <dbReference type="EMBL" id="ACV28222.1"/>
    </source>
</evidence>
<dbReference type="EMBL" id="CP001708">
    <property type="protein sequence ID" value="ACV28222.1"/>
    <property type="molecule type" value="Genomic_DNA"/>
</dbReference>
<accession>C7RFG1</accession>
<dbReference type="STRING" id="525919.Apre_0170"/>
<dbReference type="eggNOG" id="COG1131">
    <property type="taxonomic scope" value="Bacteria"/>
</dbReference>
<name>C7RFG1_ANAPD</name>
<dbReference type="GO" id="GO:0005524">
    <property type="term" value="F:ATP binding"/>
    <property type="evidence" value="ECO:0007669"/>
    <property type="project" value="UniProtKB-KW"/>
</dbReference>
<dbReference type="KEGG" id="apr:Apre_0170"/>
<evidence type="ECO:0000256" key="1">
    <source>
        <dbReference type="ARBA" id="ARBA00022741"/>
    </source>
</evidence>
<dbReference type="SUPFAM" id="SSF52540">
    <property type="entry name" value="P-loop containing nucleoside triphosphate hydrolases"/>
    <property type="match status" value="1"/>
</dbReference>
<sequence length="227" mass="25622">MIKIKDLTMIYGGRAVLDHVNLNIEKGQIVGLLGENGSGKTSLLRILSGLERNYIGEVKINGKNPGDATNAYVSYQPDHLPVDPSLKIYKLGKLYGNFFADFKEEKFINLIEGFGIDKNLKIKECSKGMKEKIQIALSLSRKSKVYLLDEPMSGIDPKSRKVILQTIIDNFDYEGILLISTHLIGEIEKVLDRAIFIDQAKIIVNERVDDIREKKNMGVEEYFTEVI</sequence>
<proteinExistence type="predicted"/>
<evidence type="ECO:0000313" key="5">
    <source>
        <dbReference type="Proteomes" id="UP000002294"/>
    </source>
</evidence>
<protein>
    <submittedName>
        <fullName evidence="4">ABC transporter related</fullName>
    </submittedName>
</protein>
<dbReference type="OrthoDB" id="9804819at2"/>
<organism evidence="4 5">
    <name type="scientific">Anaerococcus prevotii (strain ATCC 9321 / DSM 20548 / JCM 6508 / NCTC 11806 / PC1)</name>
    <name type="common">Peptostreptococcus prevotii</name>
    <name type="synonym">Peptococcus prevotii</name>
    <dbReference type="NCBI Taxonomy" id="525919"/>
    <lineage>
        <taxon>Bacteria</taxon>
        <taxon>Bacillati</taxon>
        <taxon>Bacillota</taxon>
        <taxon>Tissierellia</taxon>
        <taxon>Tissierellales</taxon>
        <taxon>Peptoniphilaceae</taxon>
        <taxon>Anaerococcus</taxon>
    </lineage>
</organism>
<keyword evidence="1" id="KW-0547">Nucleotide-binding</keyword>
<dbReference type="GO" id="GO:0016887">
    <property type="term" value="F:ATP hydrolysis activity"/>
    <property type="evidence" value="ECO:0007669"/>
    <property type="project" value="InterPro"/>
</dbReference>
<dbReference type="RefSeq" id="WP_012803641.1">
    <property type="nucleotide sequence ID" value="NC_013171.1"/>
</dbReference>
<dbReference type="PANTHER" id="PTHR43158:SF1">
    <property type="entry name" value="ABC TRANSPORTER, ATP-BINDING PROTEIN"/>
    <property type="match status" value="1"/>
</dbReference>
<keyword evidence="5" id="KW-1185">Reference proteome</keyword>
<dbReference type="Gene3D" id="3.40.50.300">
    <property type="entry name" value="P-loop containing nucleotide triphosphate hydrolases"/>
    <property type="match status" value="1"/>
</dbReference>
<reference evidence="4 5" key="1">
    <citation type="journal article" date="2009" name="Stand. Genomic Sci.">
        <title>Complete genome sequence of Anaerococcus prevotii type strain (PC1).</title>
        <authorList>
            <person name="Labutti K."/>
            <person name="Pukall R."/>
            <person name="Steenblock K."/>
            <person name="Glavina Del Rio T."/>
            <person name="Tice H."/>
            <person name="Copeland A."/>
            <person name="Cheng J.F."/>
            <person name="Lucas S."/>
            <person name="Chen F."/>
            <person name="Nolan M."/>
            <person name="Bruce D."/>
            <person name="Goodwin L."/>
            <person name="Pitluck S."/>
            <person name="Ivanova N."/>
            <person name="Mavromatis K."/>
            <person name="Ovchinnikova G."/>
            <person name="Pati A."/>
            <person name="Chen A."/>
            <person name="Palaniappan K."/>
            <person name="Land M."/>
            <person name="Hauser L."/>
            <person name="Chang Y.J."/>
            <person name="Jeffries C.D."/>
            <person name="Chain P."/>
            <person name="Saunders E."/>
            <person name="Brettin T."/>
            <person name="Detter J.C."/>
            <person name="Han C."/>
            <person name="Goker M."/>
            <person name="Bristow J."/>
            <person name="Eisen J.A."/>
            <person name="Markowitz V."/>
            <person name="Hugenholtz P."/>
            <person name="Kyrpides N.C."/>
            <person name="Klenk H.P."/>
            <person name="Lapidus A."/>
        </authorList>
    </citation>
    <scope>NUCLEOTIDE SEQUENCE [LARGE SCALE GENOMIC DNA]</scope>
    <source>
        <strain evidence="5">ATCC 9321 / DSM 20548 / JCM 6508 / NCTC 11806 / PC1</strain>
    </source>
</reference>
<feature type="domain" description="ABC transporter" evidence="3">
    <location>
        <begin position="2"/>
        <end position="224"/>
    </location>
</feature>
<dbReference type="InterPro" id="IPR003593">
    <property type="entry name" value="AAA+_ATPase"/>
</dbReference>
<evidence type="ECO:0000259" key="3">
    <source>
        <dbReference type="PROSITE" id="PS50893"/>
    </source>
</evidence>
<gene>
    <name evidence="4" type="ordered locus">Apre_0170</name>
</gene>
<keyword evidence="2" id="KW-0067">ATP-binding</keyword>
<dbReference type="Pfam" id="PF00005">
    <property type="entry name" value="ABC_tran"/>
    <property type="match status" value="1"/>
</dbReference>
<dbReference type="HOGENOM" id="CLU_000604_1_2_9"/>
<dbReference type="Proteomes" id="UP000002294">
    <property type="component" value="Chromosome"/>
</dbReference>